<evidence type="ECO:0000256" key="1">
    <source>
        <dbReference type="PROSITE-ProRule" id="PRU00047"/>
    </source>
</evidence>
<dbReference type="Gene3D" id="4.10.60.10">
    <property type="entry name" value="Zinc finger, CCHC-type"/>
    <property type="match status" value="1"/>
</dbReference>
<dbReference type="InterPro" id="IPR036875">
    <property type="entry name" value="Znf_CCHC_sf"/>
</dbReference>
<accession>A0AAV3RYZ8</accession>
<organism evidence="4 5">
    <name type="scientific">Lithospermum erythrorhizon</name>
    <name type="common">Purple gromwell</name>
    <name type="synonym">Lithospermum officinale var. erythrorhizon</name>
    <dbReference type="NCBI Taxonomy" id="34254"/>
    <lineage>
        <taxon>Eukaryota</taxon>
        <taxon>Viridiplantae</taxon>
        <taxon>Streptophyta</taxon>
        <taxon>Embryophyta</taxon>
        <taxon>Tracheophyta</taxon>
        <taxon>Spermatophyta</taxon>
        <taxon>Magnoliopsida</taxon>
        <taxon>eudicotyledons</taxon>
        <taxon>Gunneridae</taxon>
        <taxon>Pentapetalae</taxon>
        <taxon>asterids</taxon>
        <taxon>lamiids</taxon>
        <taxon>Boraginales</taxon>
        <taxon>Boraginaceae</taxon>
        <taxon>Boraginoideae</taxon>
        <taxon>Lithospermeae</taxon>
        <taxon>Lithospermum</taxon>
    </lineage>
</organism>
<evidence type="ECO:0000313" key="4">
    <source>
        <dbReference type="EMBL" id="GAA0185659.1"/>
    </source>
</evidence>
<name>A0AAV3RYZ8_LITER</name>
<gene>
    <name evidence="4" type="ORF">LIER_32947</name>
</gene>
<dbReference type="EMBL" id="BAABME010012934">
    <property type="protein sequence ID" value="GAA0185659.1"/>
    <property type="molecule type" value="Genomic_DNA"/>
</dbReference>
<keyword evidence="1" id="KW-0863">Zinc-finger</keyword>
<keyword evidence="1" id="KW-0479">Metal-binding</keyword>
<proteinExistence type="predicted"/>
<dbReference type="GO" id="GO:0008270">
    <property type="term" value="F:zinc ion binding"/>
    <property type="evidence" value="ECO:0007669"/>
    <property type="project" value="UniProtKB-KW"/>
</dbReference>
<feature type="region of interest" description="Disordered" evidence="2">
    <location>
        <begin position="345"/>
        <end position="377"/>
    </location>
</feature>
<keyword evidence="5" id="KW-1185">Reference proteome</keyword>
<dbReference type="Pfam" id="PF14392">
    <property type="entry name" value="zf-CCHC_4"/>
    <property type="match status" value="1"/>
</dbReference>
<feature type="compositionally biased region" description="Low complexity" evidence="2">
    <location>
        <begin position="359"/>
        <end position="377"/>
    </location>
</feature>
<feature type="domain" description="CCHC-type" evidence="3">
    <location>
        <begin position="121"/>
        <end position="135"/>
    </location>
</feature>
<dbReference type="AlphaFoldDB" id="A0AAV3RYZ8"/>
<comment type="caution">
    <text evidence="4">The sequence shown here is derived from an EMBL/GenBank/DDBJ whole genome shotgun (WGS) entry which is preliminary data.</text>
</comment>
<dbReference type="SUPFAM" id="SSF57756">
    <property type="entry name" value="Retrovirus zinc finger-like domains"/>
    <property type="match status" value="1"/>
</dbReference>
<dbReference type="Proteomes" id="UP001454036">
    <property type="component" value="Unassembled WGS sequence"/>
</dbReference>
<dbReference type="GO" id="GO:0003676">
    <property type="term" value="F:nucleic acid binding"/>
    <property type="evidence" value="ECO:0007669"/>
    <property type="project" value="InterPro"/>
</dbReference>
<protein>
    <recommendedName>
        <fullName evidence="3">CCHC-type domain-containing protein</fullName>
    </recommendedName>
</protein>
<dbReference type="PANTHER" id="PTHR31286:SF167">
    <property type="entry name" value="OS09G0268800 PROTEIN"/>
    <property type="match status" value="1"/>
</dbReference>
<reference evidence="4 5" key="1">
    <citation type="submission" date="2024-01" db="EMBL/GenBank/DDBJ databases">
        <title>The complete chloroplast genome sequence of Lithospermum erythrorhizon: insights into the phylogenetic relationship among Boraginaceae species and the maternal lineages of purple gromwells.</title>
        <authorList>
            <person name="Okada T."/>
            <person name="Watanabe K."/>
        </authorList>
    </citation>
    <scope>NUCLEOTIDE SEQUENCE [LARGE SCALE GENOMIC DNA]</scope>
</reference>
<dbReference type="InterPro" id="IPR025836">
    <property type="entry name" value="Zn_knuckle_CX2CX4HX4C"/>
</dbReference>
<sequence>MEEKKSIMNGRPWCFDNHLVIMRDSSRGIEPLRLDFTECMFWIHIRGLRDECFTKDVAFKIAVAFQDCNSVELRKDKMGRKFFRIRANIMVDRPIRRMIQFVVGDIPISGYMAYERLPNLCFRCGLLGHWVKQCPTLLEGADPRKGLAYDLWIKANPEKSWIVFKLEEDLEPCEEVKALGGGPSKFRLSDESFLSEGDKASPMFPPSFGPVLGDIKGDTIILGYSKGPITLNQKSRNFLNSENPALILKEGANAGIQVSNSNGNITTGINTESNNKDGIFPAHSNSSNQVEKEACIPTLKFFNYQHGEGLESPQHHITSLNKGKAVILGPSKIHMPSKKRFYPYVEQKKNGSQSKKPTLSISGLEDSDSSSQSAEAA</sequence>
<keyword evidence="1" id="KW-0862">Zinc</keyword>
<evidence type="ECO:0000259" key="3">
    <source>
        <dbReference type="PROSITE" id="PS50158"/>
    </source>
</evidence>
<dbReference type="InterPro" id="IPR040256">
    <property type="entry name" value="At4g02000-like"/>
</dbReference>
<evidence type="ECO:0000256" key="2">
    <source>
        <dbReference type="SAM" id="MobiDB-lite"/>
    </source>
</evidence>
<dbReference type="PANTHER" id="PTHR31286">
    <property type="entry name" value="GLYCINE-RICH CELL WALL STRUCTURAL PROTEIN 1.8-LIKE"/>
    <property type="match status" value="1"/>
</dbReference>
<dbReference type="SMART" id="SM00343">
    <property type="entry name" value="ZnF_C2HC"/>
    <property type="match status" value="1"/>
</dbReference>
<evidence type="ECO:0000313" key="5">
    <source>
        <dbReference type="Proteomes" id="UP001454036"/>
    </source>
</evidence>
<dbReference type="PROSITE" id="PS50158">
    <property type="entry name" value="ZF_CCHC"/>
    <property type="match status" value="1"/>
</dbReference>
<dbReference type="InterPro" id="IPR001878">
    <property type="entry name" value="Znf_CCHC"/>
</dbReference>